<dbReference type="GO" id="GO:0005524">
    <property type="term" value="F:ATP binding"/>
    <property type="evidence" value="ECO:0007669"/>
    <property type="project" value="UniProtKB-KW"/>
</dbReference>
<dbReference type="InterPro" id="IPR003439">
    <property type="entry name" value="ABC_transporter-like_ATP-bd"/>
</dbReference>
<proteinExistence type="inferred from homology"/>
<dbReference type="InterPro" id="IPR027417">
    <property type="entry name" value="P-loop_NTPase"/>
</dbReference>
<evidence type="ECO:0000256" key="5">
    <source>
        <dbReference type="ARBA" id="ARBA00022741"/>
    </source>
</evidence>
<keyword evidence="3" id="KW-0813">Transport</keyword>
<dbReference type="PROSITE" id="PS50893">
    <property type="entry name" value="ABC_TRANSPORTER_2"/>
    <property type="match status" value="1"/>
</dbReference>
<organism evidence="9 10">
    <name type="scientific">Candidatus Lachnoclostridium stercoripullorum</name>
    <dbReference type="NCBI Taxonomy" id="2838635"/>
    <lineage>
        <taxon>Bacteria</taxon>
        <taxon>Bacillati</taxon>
        <taxon>Bacillota</taxon>
        <taxon>Clostridia</taxon>
        <taxon>Lachnospirales</taxon>
        <taxon>Lachnospiraceae</taxon>
    </lineage>
</organism>
<dbReference type="SMART" id="SM00382">
    <property type="entry name" value="AAA"/>
    <property type="match status" value="1"/>
</dbReference>
<protein>
    <submittedName>
        <fullName evidence="9">ABC transporter ATP-binding protein</fullName>
    </submittedName>
</protein>
<dbReference type="InterPro" id="IPR017871">
    <property type="entry name" value="ABC_transporter-like_CS"/>
</dbReference>
<dbReference type="GO" id="GO:0015833">
    <property type="term" value="P:peptide transport"/>
    <property type="evidence" value="ECO:0007669"/>
    <property type="project" value="InterPro"/>
</dbReference>
<dbReference type="PANTHER" id="PTHR43297:SF2">
    <property type="entry name" value="DIPEPTIDE TRANSPORT ATP-BINDING PROTEIN DPPD"/>
    <property type="match status" value="1"/>
</dbReference>
<dbReference type="PANTHER" id="PTHR43297">
    <property type="entry name" value="OLIGOPEPTIDE TRANSPORT ATP-BINDING PROTEIN APPD"/>
    <property type="match status" value="1"/>
</dbReference>
<feature type="domain" description="ABC transporter" evidence="8">
    <location>
        <begin position="6"/>
        <end position="256"/>
    </location>
</feature>
<evidence type="ECO:0000313" key="10">
    <source>
        <dbReference type="Proteomes" id="UP000886780"/>
    </source>
</evidence>
<evidence type="ECO:0000256" key="4">
    <source>
        <dbReference type="ARBA" id="ARBA00022475"/>
    </source>
</evidence>
<gene>
    <name evidence="9" type="ORF">IAA28_10535</name>
</gene>
<keyword evidence="5" id="KW-0547">Nucleotide-binding</keyword>
<accession>A0A9D1W5X3</accession>
<evidence type="ECO:0000313" key="9">
    <source>
        <dbReference type="EMBL" id="HIX53225.1"/>
    </source>
</evidence>
<name>A0A9D1W5X3_9FIRM</name>
<evidence type="ECO:0000256" key="6">
    <source>
        <dbReference type="ARBA" id="ARBA00022840"/>
    </source>
</evidence>
<evidence type="ECO:0000256" key="2">
    <source>
        <dbReference type="ARBA" id="ARBA00005417"/>
    </source>
</evidence>
<dbReference type="InterPro" id="IPR050388">
    <property type="entry name" value="ABC_Ni/Peptide_Import"/>
</dbReference>
<dbReference type="PROSITE" id="PS00211">
    <property type="entry name" value="ABC_TRANSPORTER_1"/>
    <property type="match status" value="1"/>
</dbReference>
<dbReference type="InterPro" id="IPR013563">
    <property type="entry name" value="Oligopep_ABC_C"/>
</dbReference>
<evidence type="ECO:0000259" key="8">
    <source>
        <dbReference type="PROSITE" id="PS50893"/>
    </source>
</evidence>
<dbReference type="AlphaFoldDB" id="A0A9D1W5X3"/>
<dbReference type="SUPFAM" id="SSF52540">
    <property type="entry name" value="P-loop containing nucleoside triphosphate hydrolases"/>
    <property type="match status" value="1"/>
</dbReference>
<dbReference type="NCBIfam" id="TIGR01727">
    <property type="entry name" value="oligo_HPY"/>
    <property type="match status" value="1"/>
</dbReference>
<evidence type="ECO:0000256" key="3">
    <source>
        <dbReference type="ARBA" id="ARBA00022448"/>
    </source>
</evidence>
<dbReference type="GO" id="GO:0016887">
    <property type="term" value="F:ATP hydrolysis activity"/>
    <property type="evidence" value="ECO:0007669"/>
    <property type="project" value="InterPro"/>
</dbReference>
<sequence length="342" mass="37824">MSEKLLEVKHLHTSFFTHLGEVKAIRDVSFHVDKSEIIGIVGESGSGKSVTSLSIMGLLAHPGKVTGGEILFKGEDLLKKSKHDMRKIQGNQISMIFQDPMTSLNPLFTIGNQITEAIRTHQKLSREEANKKAVEMLKLVGIPSPEKRVKSFPHEFSGGMRQRAMIAMALSSEPDLLIADEPTTALDVTIQAQVLALMKELNERLGTATILITHNLGCASSICDRILVMYGGKIMEEGSTEEIFYEPRHPYTMGLLNSVPKVSGEQSKKRLVPILGTPPDMLHPPTGCPFYPRCRFAMKACASMDVPEFTLSDTHRVSCFMCHPEAPVKEEYEKQKGGIRHG</sequence>
<evidence type="ECO:0000256" key="7">
    <source>
        <dbReference type="ARBA" id="ARBA00023136"/>
    </source>
</evidence>
<dbReference type="FunFam" id="3.40.50.300:FF:000016">
    <property type="entry name" value="Oligopeptide ABC transporter ATP-binding component"/>
    <property type="match status" value="1"/>
</dbReference>
<keyword evidence="6 9" id="KW-0067">ATP-binding</keyword>
<comment type="similarity">
    <text evidence="2">Belongs to the ABC transporter superfamily.</text>
</comment>
<dbReference type="Gene3D" id="3.40.50.300">
    <property type="entry name" value="P-loop containing nucleotide triphosphate hydrolases"/>
    <property type="match status" value="1"/>
</dbReference>
<comment type="caution">
    <text evidence="9">The sequence shown here is derived from an EMBL/GenBank/DDBJ whole genome shotgun (WGS) entry which is preliminary data.</text>
</comment>
<dbReference type="Pfam" id="PF08352">
    <property type="entry name" value="oligo_HPY"/>
    <property type="match status" value="1"/>
</dbReference>
<evidence type="ECO:0000256" key="1">
    <source>
        <dbReference type="ARBA" id="ARBA00004202"/>
    </source>
</evidence>
<dbReference type="EMBL" id="DXEU01000192">
    <property type="protein sequence ID" value="HIX53225.1"/>
    <property type="molecule type" value="Genomic_DNA"/>
</dbReference>
<keyword evidence="4" id="KW-1003">Cell membrane</keyword>
<dbReference type="InterPro" id="IPR003593">
    <property type="entry name" value="AAA+_ATPase"/>
</dbReference>
<reference evidence="9" key="1">
    <citation type="journal article" date="2021" name="PeerJ">
        <title>Extensive microbial diversity within the chicken gut microbiome revealed by metagenomics and culture.</title>
        <authorList>
            <person name="Gilroy R."/>
            <person name="Ravi A."/>
            <person name="Getino M."/>
            <person name="Pursley I."/>
            <person name="Horton D.L."/>
            <person name="Alikhan N.F."/>
            <person name="Baker D."/>
            <person name="Gharbi K."/>
            <person name="Hall N."/>
            <person name="Watson M."/>
            <person name="Adriaenssens E.M."/>
            <person name="Foster-Nyarko E."/>
            <person name="Jarju S."/>
            <person name="Secka A."/>
            <person name="Antonio M."/>
            <person name="Oren A."/>
            <person name="Chaudhuri R.R."/>
            <person name="La Ragione R."/>
            <person name="Hildebrand F."/>
            <person name="Pallen M.J."/>
        </authorList>
    </citation>
    <scope>NUCLEOTIDE SEQUENCE</scope>
    <source>
        <strain evidence="9">ChiGjej4B4-12881</strain>
    </source>
</reference>
<dbReference type="CDD" id="cd03257">
    <property type="entry name" value="ABC_NikE_OppD_transporters"/>
    <property type="match status" value="1"/>
</dbReference>
<dbReference type="Proteomes" id="UP000886780">
    <property type="component" value="Unassembled WGS sequence"/>
</dbReference>
<keyword evidence="7" id="KW-0472">Membrane</keyword>
<comment type="subcellular location">
    <subcellularLocation>
        <location evidence="1">Cell membrane</location>
        <topology evidence="1">Peripheral membrane protein</topology>
    </subcellularLocation>
</comment>
<dbReference type="GO" id="GO:0005886">
    <property type="term" value="C:plasma membrane"/>
    <property type="evidence" value="ECO:0007669"/>
    <property type="project" value="UniProtKB-SubCell"/>
</dbReference>
<reference evidence="9" key="2">
    <citation type="submission" date="2021-04" db="EMBL/GenBank/DDBJ databases">
        <authorList>
            <person name="Gilroy R."/>
        </authorList>
    </citation>
    <scope>NUCLEOTIDE SEQUENCE</scope>
    <source>
        <strain evidence="9">ChiGjej4B4-12881</strain>
    </source>
</reference>
<dbReference type="Pfam" id="PF00005">
    <property type="entry name" value="ABC_tran"/>
    <property type="match status" value="1"/>
</dbReference>